<keyword evidence="5" id="KW-0378">Hydrolase</keyword>
<dbReference type="Gene3D" id="3.40.50.1820">
    <property type="entry name" value="alpha/beta hydrolase"/>
    <property type="match status" value="1"/>
</dbReference>
<evidence type="ECO:0000256" key="2">
    <source>
        <dbReference type="ARBA" id="ARBA00006499"/>
    </source>
</evidence>
<dbReference type="GO" id="GO:0052689">
    <property type="term" value="F:carboxylic ester hydrolase activity"/>
    <property type="evidence" value="ECO:0007669"/>
    <property type="project" value="TreeGrafter"/>
</dbReference>
<dbReference type="FunFam" id="3.40.50.1820:FF:000010">
    <property type="entry name" value="Acyl-protein thioesterase 2"/>
    <property type="match status" value="1"/>
</dbReference>
<evidence type="ECO:0000256" key="9">
    <source>
        <dbReference type="ARBA" id="ARBA00047337"/>
    </source>
</evidence>
<evidence type="ECO:0000256" key="10">
    <source>
        <dbReference type="ARBA" id="ARBA00048656"/>
    </source>
</evidence>
<accession>A0A1J1I0T1</accession>
<keyword evidence="13" id="KW-1185">Reference proteome</keyword>
<dbReference type="InterPro" id="IPR029058">
    <property type="entry name" value="AB_hydrolase_fold"/>
</dbReference>
<keyword evidence="7" id="KW-0443">Lipid metabolism</keyword>
<feature type="domain" description="Phospholipase/carboxylesterase/thioesterase" evidence="11">
    <location>
        <begin position="17"/>
        <end position="224"/>
    </location>
</feature>
<dbReference type="GO" id="GO:0008474">
    <property type="term" value="F:palmitoyl-(protein) hydrolase activity"/>
    <property type="evidence" value="ECO:0007669"/>
    <property type="project" value="UniProtKB-EC"/>
</dbReference>
<dbReference type="Proteomes" id="UP000183832">
    <property type="component" value="Unassembled WGS sequence"/>
</dbReference>
<dbReference type="PANTHER" id="PTHR10655">
    <property type="entry name" value="LYSOPHOSPHOLIPASE-RELATED"/>
    <property type="match status" value="1"/>
</dbReference>
<dbReference type="EMBL" id="CVRI01000038">
    <property type="protein sequence ID" value="CRK93959.1"/>
    <property type="molecule type" value="Genomic_DNA"/>
</dbReference>
<dbReference type="OrthoDB" id="2418081at2759"/>
<evidence type="ECO:0000259" key="11">
    <source>
        <dbReference type="Pfam" id="PF02230"/>
    </source>
</evidence>
<evidence type="ECO:0000256" key="6">
    <source>
        <dbReference type="ARBA" id="ARBA00022832"/>
    </source>
</evidence>
<evidence type="ECO:0000313" key="13">
    <source>
        <dbReference type="Proteomes" id="UP000183832"/>
    </source>
</evidence>
<sequence>MATAANYIRKSADVVGVAKNGKATASIIFLHGLGDTGHGWSSLIDEIRPPFMQFNCPTAATIPVTLNLGFQMPSWFDIRSLEVGGSEDEAGIKEAAHSVHGMINNEIRAGIPANRIILGGFSQGGALALYSALTYPEKLAGVVGLSCWLPLHSSFPAAKVCPDSTPVLLCHGDSDPIVSYKFGQLSHSLLKSLLKTTQLKTYRGLAHQSSPQEISDIRDFINQHVPHA</sequence>
<dbReference type="AlphaFoldDB" id="A0A1J1I0T1"/>
<protein>
    <recommendedName>
        <fullName evidence="3">palmitoyl-protein hydrolase</fullName>
        <ecNumber evidence="3">3.1.2.22</ecNumber>
    </recommendedName>
    <alternativeName>
        <fullName evidence="8">Palmitoyl-protein hydrolase</fullName>
    </alternativeName>
</protein>
<evidence type="ECO:0000256" key="1">
    <source>
        <dbReference type="ARBA" id="ARBA00004496"/>
    </source>
</evidence>
<proteinExistence type="inferred from homology"/>
<organism evidence="12 13">
    <name type="scientific">Clunio marinus</name>
    <dbReference type="NCBI Taxonomy" id="568069"/>
    <lineage>
        <taxon>Eukaryota</taxon>
        <taxon>Metazoa</taxon>
        <taxon>Ecdysozoa</taxon>
        <taxon>Arthropoda</taxon>
        <taxon>Hexapoda</taxon>
        <taxon>Insecta</taxon>
        <taxon>Pterygota</taxon>
        <taxon>Neoptera</taxon>
        <taxon>Endopterygota</taxon>
        <taxon>Diptera</taxon>
        <taxon>Nematocera</taxon>
        <taxon>Chironomoidea</taxon>
        <taxon>Chironomidae</taxon>
        <taxon>Clunio</taxon>
    </lineage>
</organism>
<comment type="subcellular location">
    <subcellularLocation>
        <location evidence="1">Cytoplasm</location>
    </subcellularLocation>
</comment>
<comment type="catalytic activity">
    <reaction evidence="10">
        <text>1-hexadecanoyl-sn-glycero-3-phosphocholine + H2O = sn-glycerol 3-phosphocholine + hexadecanoate + H(+)</text>
        <dbReference type="Rhea" id="RHEA:40435"/>
        <dbReference type="ChEBI" id="CHEBI:7896"/>
        <dbReference type="ChEBI" id="CHEBI:15377"/>
        <dbReference type="ChEBI" id="CHEBI:15378"/>
        <dbReference type="ChEBI" id="CHEBI:16870"/>
        <dbReference type="ChEBI" id="CHEBI:72998"/>
    </reaction>
    <physiologicalReaction direction="left-to-right" evidence="10">
        <dbReference type="Rhea" id="RHEA:40436"/>
    </physiologicalReaction>
</comment>
<name>A0A1J1I0T1_9DIPT</name>
<evidence type="ECO:0000256" key="7">
    <source>
        <dbReference type="ARBA" id="ARBA00023098"/>
    </source>
</evidence>
<dbReference type="PANTHER" id="PTHR10655:SF68">
    <property type="entry name" value="PALMITOYL-PROTEIN HYDROLASE"/>
    <property type="match status" value="1"/>
</dbReference>
<keyword evidence="4" id="KW-0963">Cytoplasm</keyword>
<gene>
    <name evidence="12" type="ORF">CLUMA_CG007485</name>
</gene>
<evidence type="ECO:0000256" key="3">
    <source>
        <dbReference type="ARBA" id="ARBA00012423"/>
    </source>
</evidence>
<evidence type="ECO:0000256" key="8">
    <source>
        <dbReference type="ARBA" id="ARBA00031195"/>
    </source>
</evidence>
<comment type="similarity">
    <text evidence="2">Belongs to the AB hydrolase superfamily. AB hydrolase 2 family.</text>
</comment>
<dbReference type="InterPro" id="IPR050565">
    <property type="entry name" value="LYPA1-2/EST-like"/>
</dbReference>
<dbReference type="GO" id="GO:0006631">
    <property type="term" value="P:fatty acid metabolic process"/>
    <property type="evidence" value="ECO:0007669"/>
    <property type="project" value="UniProtKB-KW"/>
</dbReference>
<evidence type="ECO:0000313" key="12">
    <source>
        <dbReference type="EMBL" id="CRK93959.1"/>
    </source>
</evidence>
<dbReference type="SUPFAM" id="SSF53474">
    <property type="entry name" value="alpha/beta-Hydrolases"/>
    <property type="match status" value="1"/>
</dbReference>
<comment type="catalytic activity">
    <reaction evidence="9">
        <text>S-hexadecanoyl-L-cysteinyl-[protein] + H2O = L-cysteinyl-[protein] + hexadecanoate + H(+)</text>
        <dbReference type="Rhea" id="RHEA:19233"/>
        <dbReference type="Rhea" id="RHEA-COMP:10131"/>
        <dbReference type="Rhea" id="RHEA-COMP:11032"/>
        <dbReference type="ChEBI" id="CHEBI:7896"/>
        <dbReference type="ChEBI" id="CHEBI:15377"/>
        <dbReference type="ChEBI" id="CHEBI:15378"/>
        <dbReference type="ChEBI" id="CHEBI:29950"/>
        <dbReference type="ChEBI" id="CHEBI:74151"/>
        <dbReference type="EC" id="3.1.2.22"/>
    </reaction>
</comment>
<dbReference type="GO" id="GO:0005737">
    <property type="term" value="C:cytoplasm"/>
    <property type="evidence" value="ECO:0007669"/>
    <property type="project" value="UniProtKB-SubCell"/>
</dbReference>
<reference evidence="12 13" key="1">
    <citation type="submission" date="2015-04" db="EMBL/GenBank/DDBJ databases">
        <authorList>
            <person name="Syromyatnikov M.Y."/>
            <person name="Popov V.N."/>
        </authorList>
    </citation>
    <scope>NUCLEOTIDE SEQUENCE [LARGE SCALE GENOMIC DNA]</scope>
</reference>
<evidence type="ECO:0000256" key="5">
    <source>
        <dbReference type="ARBA" id="ARBA00022801"/>
    </source>
</evidence>
<dbReference type="EC" id="3.1.2.22" evidence="3"/>
<dbReference type="InterPro" id="IPR003140">
    <property type="entry name" value="PLipase/COase/thioEstase"/>
</dbReference>
<dbReference type="Pfam" id="PF02230">
    <property type="entry name" value="Abhydrolase_2"/>
    <property type="match status" value="1"/>
</dbReference>
<dbReference type="STRING" id="568069.A0A1J1I0T1"/>
<keyword evidence="6" id="KW-0276">Fatty acid metabolism</keyword>
<evidence type="ECO:0000256" key="4">
    <source>
        <dbReference type="ARBA" id="ARBA00022490"/>
    </source>
</evidence>